<dbReference type="AlphaFoldDB" id="A0A8T2VFZ5"/>
<evidence type="ECO:0000256" key="4">
    <source>
        <dbReference type="ARBA" id="ARBA00022777"/>
    </source>
</evidence>
<feature type="domain" description="GHMP kinase C-terminal" evidence="9">
    <location>
        <begin position="320"/>
        <end position="378"/>
    </location>
</feature>
<dbReference type="PIRSF" id="PIRSF000530">
    <property type="entry name" value="Galactokinase"/>
    <property type="match status" value="1"/>
</dbReference>
<dbReference type="EMBL" id="CM035406">
    <property type="protein sequence ID" value="KAH7447411.1"/>
    <property type="molecule type" value="Genomic_DNA"/>
</dbReference>
<dbReference type="EMBL" id="CM035406">
    <property type="protein sequence ID" value="KAH7447410.1"/>
    <property type="molecule type" value="Genomic_DNA"/>
</dbReference>
<dbReference type="Proteomes" id="UP000825935">
    <property type="component" value="Chromosome 1"/>
</dbReference>
<dbReference type="InterPro" id="IPR014721">
    <property type="entry name" value="Ribsml_uS5_D2-typ_fold_subgr"/>
</dbReference>
<dbReference type="InterPro" id="IPR036554">
    <property type="entry name" value="GHMP_kinase_C_sf"/>
</dbReference>
<evidence type="ECO:0000256" key="7">
    <source>
        <dbReference type="ARBA" id="ARBA00023277"/>
    </source>
</evidence>
<proteinExistence type="predicted"/>
<evidence type="ECO:0000256" key="3">
    <source>
        <dbReference type="ARBA" id="ARBA00022741"/>
    </source>
</evidence>
<gene>
    <name evidence="10" type="ORF">KP509_01G106300</name>
</gene>
<sequence>MTTTSCSFEWPSECLVDEIKVDVSALAGCSKNDVLVVVSPYRVCPLGAHIDHQGGVVTAMALNKGVLLGFISSGVNEILLKSRQFDGRVRFRFDDELTKESTATVEEAAWGNYARGAVYALIKRGYRISKGIYGVIDGLKGLQGAGISSSAAVGVSILLALEHANGLNLNPEENIHLDRSIENDFLGLKNGILDQSAILLSRRGCLTVINCKEEKHKIVRPRSDIDTRGYKVLLAFSGLRHALSSNSSYNLRVSECQEAALTLLRAVGRDTRQPLLSDVHMEEYQAFKTQLKGACAKRAEHFFSECERVRKGIKAWEECDLKSFGRLMSESGGSSIENYECGCEPMIQLLEIVQGTPGVFGARFSGAGFRGCCVALIDACFAEAAAKHIELRYKQVQPLLAKQIENAFPVLICDTADHAYICLS</sequence>
<evidence type="ECO:0000256" key="1">
    <source>
        <dbReference type="ARBA" id="ARBA00022679"/>
    </source>
</evidence>
<keyword evidence="4" id="KW-0418">Kinase</keyword>
<dbReference type="InterPro" id="IPR006206">
    <property type="entry name" value="Mevalonate/galactokinase"/>
</dbReference>
<feature type="domain" description="GHMP kinase N-terminal" evidence="8">
    <location>
        <begin position="112"/>
        <end position="201"/>
    </location>
</feature>
<keyword evidence="11" id="KW-1185">Reference proteome</keyword>
<accession>A0A8T2VFZ5</accession>
<dbReference type="InterPro" id="IPR006204">
    <property type="entry name" value="GHMP_kinase_N_dom"/>
</dbReference>
<dbReference type="GO" id="GO:0046872">
    <property type="term" value="F:metal ion binding"/>
    <property type="evidence" value="ECO:0007669"/>
    <property type="project" value="UniProtKB-KW"/>
</dbReference>
<evidence type="ECO:0000313" key="10">
    <source>
        <dbReference type="EMBL" id="KAH7447411.1"/>
    </source>
</evidence>
<dbReference type="PANTHER" id="PTHR10457">
    <property type="entry name" value="MEVALONATE KINASE/GALACTOKINASE"/>
    <property type="match status" value="1"/>
</dbReference>
<dbReference type="GO" id="GO:0016301">
    <property type="term" value="F:kinase activity"/>
    <property type="evidence" value="ECO:0007669"/>
    <property type="project" value="UniProtKB-KW"/>
</dbReference>
<dbReference type="PRINTS" id="PR00959">
    <property type="entry name" value="MEVGALKINASE"/>
</dbReference>
<evidence type="ECO:0000259" key="9">
    <source>
        <dbReference type="Pfam" id="PF08544"/>
    </source>
</evidence>
<dbReference type="OMA" id="LCNVEPE"/>
<dbReference type="Gene3D" id="3.30.230.10">
    <property type="match status" value="1"/>
</dbReference>
<reference evidence="10" key="1">
    <citation type="submission" date="2021-08" db="EMBL/GenBank/DDBJ databases">
        <title>WGS assembly of Ceratopteris richardii.</title>
        <authorList>
            <person name="Marchant D.B."/>
            <person name="Chen G."/>
            <person name="Jenkins J."/>
            <person name="Shu S."/>
            <person name="Leebens-Mack J."/>
            <person name="Grimwood J."/>
            <person name="Schmutz J."/>
            <person name="Soltis P."/>
            <person name="Soltis D."/>
            <person name="Chen Z.-H."/>
        </authorList>
    </citation>
    <scope>NUCLEOTIDE SEQUENCE</scope>
    <source>
        <strain evidence="10">Whitten #5841</strain>
        <tissue evidence="10">Leaf</tissue>
    </source>
</reference>
<dbReference type="GO" id="GO:0005524">
    <property type="term" value="F:ATP binding"/>
    <property type="evidence" value="ECO:0007669"/>
    <property type="project" value="UniProtKB-KW"/>
</dbReference>
<dbReference type="SUPFAM" id="SSF55060">
    <property type="entry name" value="GHMP Kinase, C-terminal domain"/>
    <property type="match status" value="1"/>
</dbReference>
<dbReference type="GO" id="GO:0005829">
    <property type="term" value="C:cytosol"/>
    <property type="evidence" value="ECO:0007669"/>
    <property type="project" value="TreeGrafter"/>
</dbReference>
<dbReference type="Gene3D" id="3.30.70.890">
    <property type="entry name" value="GHMP kinase, C-terminal domain"/>
    <property type="match status" value="1"/>
</dbReference>
<evidence type="ECO:0000256" key="2">
    <source>
        <dbReference type="ARBA" id="ARBA00022723"/>
    </source>
</evidence>
<dbReference type="Pfam" id="PF08544">
    <property type="entry name" value="GHMP_kinases_C"/>
    <property type="match status" value="1"/>
</dbReference>
<dbReference type="FunFam" id="3.30.70.890:FF:000001">
    <property type="entry name" value="Galactokinase"/>
    <property type="match status" value="1"/>
</dbReference>
<dbReference type="InterPro" id="IPR020568">
    <property type="entry name" value="Ribosomal_Su5_D2-typ_SF"/>
</dbReference>
<dbReference type="GO" id="GO:0016773">
    <property type="term" value="F:phosphotransferase activity, alcohol group as acceptor"/>
    <property type="evidence" value="ECO:0007669"/>
    <property type="project" value="InterPro"/>
</dbReference>
<comment type="caution">
    <text evidence="10">The sequence shown here is derived from an EMBL/GenBank/DDBJ whole genome shotgun (WGS) entry which is preliminary data.</text>
</comment>
<keyword evidence="1" id="KW-0808">Transferase</keyword>
<keyword evidence="6" id="KW-0460">Magnesium</keyword>
<organism evidence="10 11">
    <name type="scientific">Ceratopteris richardii</name>
    <name type="common">Triangle waterfern</name>
    <dbReference type="NCBI Taxonomy" id="49495"/>
    <lineage>
        <taxon>Eukaryota</taxon>
        <taxon>Viridiplantae</taxon>
        <taxon>Streptophyta</taxon>
        <taxon>Embryophyta</taxon>
        <taxon>Tracheophyta</taxon>
        <taxon>Polypodiopsida</taxon>
        <taxon>Polypodiidae</taxon>
        <taxon>Polypodiales</taxon>
        <taxon>Pteridineae</taxon>
        <taxon>Pteridaceae</taxon>
        <taxon>Parkerioideae</taxon>
        <taxon>Ceratopteris</taxon>
    </lineage>
</organism>
<dbReference type="PANTHER" id="PTHR10457:SF6">
    <property type="entry name" value="GALACTURONOKINASE"/>
    <property type="match status" value="1"/>
</dbReference>
<dbReference type="SUPFAM" id="SSF54211">
    <property type="entry name" value="Ribosomal protein S5 domain 2-like"/>
    <property type="match status" value="1"/>
</dbReference>
<keyword evidence="3" id="KW-0547">Nucleotide-binding</keyword>
<dbReference type="OrthoDB" id="275179at2759"/>
<evidence type="ECO:0008006" key="12">
    <source>
        <dbReference type="Google" id="ProtNLM"/>
    </source>
</evidence>
<dbReference type="InterPro" id="IPR013750">
    <property type="entry name" value="GHMP_kinase_C_dom"/>
</dbReference>
<evidence type="ECO:0000259" key="8">
    <source>
        <dbReference type="Pfam" id="PF00288"/>
    </source>
</evidence>
<keyword evidence="2" id="KW-0479">Metal-binding</keyword>
<dbReference type="Pfam" id="PF00288">
    <property type="entry name" value="GHMP_kinases_N"/>
    <property type="match status" value="1"/>
</dbReference>
<evidence type="ECO:0000256" key="5">
    <source>
        <dbReference type="ARBA" id="ARBA00022840"/>
    </source>
</evidence>
<evidence type="ECO:0000313" key="11">
    <source>
        <dbReference type="Proteomes" id="UP000825935"/>
    </source>
</evidence>
<evidence type="ECO:0000256" key="6">
    <source>
        <dbReference type="ARBA" id="ARBA00022842"/>
    </source>
</evidence>
<keyword evidence="7" id="KW-0119">Carbohydrate metabolism</keyword>
<dbReference type="GO" id="GO:0006012">
    <property type="term" value="P:galactose metabolic process"/>
    <property type="evidence" value="ECO:0007669"/>
    <property type="project" value="TreeGrafter"/>
</dbReference>
<keyword evidence="5" id="KW-0067">ATP-binding</keyword>
<name>A0A8T2VFZ5_CERRI</name>
<protein>
    <recommendedName>
        <fullName evidence="12">Galactokinase</fullName>
    </recommendedName>
</protein>